<evidence type="ECO:0000256" key="3">
    <source>
        <dbReference type="HAMAP-Rule" id="MF_00023"/>
    </source>
</evidence>
<dbReference type="AlphaFoldDB" id="A0A4D6YEB6"/>
<gene>
    <name evidence="3 4" type="primary">smpB</name>
    <name evidence="4" type="ORF">D9V79_00815</name>
</gene>
<evidence type="ECO:0000313" key="5">
    <source>
        <dbReference type="Proteomes" id="UP000298636"/>
    </source>
</evidence>
<keyword evidence="5" id="KW-1185">Reference proteome</keyword>
<comment type="subcellular location">
    <subcellularLocation>
        <location evidence="3">Cytoplasm</location>
    </subcellularLocation>
    <text evidence="3">The tmRNA-SmpB complex associates with stalled 70S ribosomes.</text>
</comment>
<organism evidence="4 5">
    <name type="scientific">Buchnera aphidicola</name>
    <name type="common">Stegophylla sp.</name>
    <dbReference type="NCBI Taxonomy" id="2315800"/>
    <lineage>
        <taxon>Bacteria</taxon>
        <taxon>Pseudomonadati</taxon>
        <taxon>Pseudomonadota</taxon>
        <taxon>Gammaproteobacteria</taxon>
        <taxon>Enterobacterales</taxon>
        <taxon>Erwiniaceae</taxon>
        <taxon>Buchnera</taxon>
    </lineage>
</organism>
<evidence type="ECO:0000313" key="4">
    <source>
        <dbReference type="EMBL" id="QCI26343.1"/>
    </source>
</evidence>
<dbReference type="OrthoDB" id="9805462at2"/>
<comment type="similarity">
    <text evidence="3">Belongs to the SmpB family.</text>
</comment>
<dbReference type="NCBIfam" id="NF003843">
    <property type="entry name" value="PRK05422.1"/>
    <property type="match status" value="1"/>
</dbReference>
<dbReference type="GO" id="GO:0003723">
    <property type="term" value="F:RNA binding"/>
    <property type="evidence" value="ECO:0007669"/>
    <property type="project" value="UniProtKB-UniRule"/>
</dbReference>
<evidence type="ECO:0000256" key="1">
    <source>
        <dbReference type="ARBA" id="ARBA00022490"/>
    </source>
</evidence>
<name>A0A4D6YEB6_9GAMM</name>
<dbReference type="RefSeq" id="WP_158351751.1">
    <property type="nucleotide sequence ID" value="NZ_CP032998.1"/>
</dbReference>
<keyword evidence="2 3" id="KW-0694">RNA-binding</keyword>
<protein>
    <recommendedName>
        <fullName evidence="3">SsrA-binding protein</fullName>
    </recommendedName>
    <alternativeName>
        <fullName evidence="3">Small protein B</fullName>
    </alternativeName>
</protein>
<dbReference type="CDD" id="cd09294">
    <property type="entry name" value="SmpB"/>
    <property type="match status" value="1"/>
</dbReference>
<dbReference type="PROSITE" id="PS01317">
    <property type="entry name" value="SSRP"/>
    <property type="match status" value="1"/>
</dbReference>
<reference evidence="4 5" key="1">
    <citation type="submission" date="2018-10" db="EMBL/GenBank/DDBJ databases">
        <title>Comparative functional genomics of the obligate endosymbiont Buchnera aphidicola.</title>
        <authorList>
            <person name="Chong R.A."/>
        </authorList>
    </citation>
    <scope>NUCLEOTIDE SEQUENCE [LARGE SCALE GENOMIC DNA]</scope>
    <source>
        <strain evidence="4 5">Ssp</strain>
    </source>
</reference>
<dbReference type="GO" id="GO:0070929">
    <property type="term" value="P:trans-translation"/>
    <property type="evidence" value="ECO:0007669"/>
    <property type="project" value="UniProtKB-UniRule"/>
</dbReference>
<dbReference type="GO" id="GO:0005829">
    <property type="term" value="C:cytosol"/>
    <property type="evidence" value="ECO:0007669"/>
    <property type="project" value="TreeGrafter"/>
</dbReference>
<dbReference type="InterPro" id="IPR023620">
    <property type="entry name" value="SmpB"/>
</dbReference>
<dbReference type="NCBIfam" id="TIGR00086">
    <property type="entry name" value="smpB"/>
    <property type="match status" value="1"/>
</dbReference>
<comment type="function">
    <text evidence="3">Required for rescue of stalled ribosomes mediated by trans-translation. Binds to transfer-messenger RNA (tmRNA), required for stable association of tmRNA with ribosomes. tmRNA and SmpB together mimic tRNA shape, replacing the anticodon stem-loop with SmpB. tmRNA is encoded by the ssrA gene; the 2 termini fold to resemble tRNA(Ala) and it encodes a 'tag peptide', a short internal open reading frame. During trans-translation Ala-aminoacylated tmRNA acts like a tRNA, entering the A-site of stalled ribosomes, displacing the stalled mRNA. The ribosome then switches to translate the ORF on the tmRNA; the nascent peptide is terminated with the 'tag peptide' encoded by the tmRNA and targeted for degradation. The ribosome is freed to recommence translation, which seems to be the essential function of trans-translation.</text>
</comment>
<dbReference type="SUPFAM" id="SSF74982">
    <property type="entry name" value="Small protein B (SmpB)"/>
    <property type="match status" value="1"/>
</dbReference>
<dbReference type="InterPro" id="IPR000037">
    <property type="entry name" value="SsrA-bd_prot"/>
</dbReference>
<dbReference type="PANTHER" id="PTHR30308">
    <property type="entry name" value="TMRNA-BINDING COMPONENT OF TRANS-TRANSLATION TAGGING COMPLEX"/>
    <property type="match status" value="1"/>
</dbReference>
<dbReference type="Proteomes" id="UP000298636">
    <property type="component" value="Chromosome"/>
</dbReference>
<dbReference type="EMBL" id="CP032998">
    <property type="protein sequence ID" value="QCI26343.1"/>
    <property type="molecule type" value="Genomic_DNA"/>
</dbReference>
<dbReference type="GO" id="GO:0070930">
    <property type="term" value="P:trans-translation-dependent protein tagging"/>
    <property type="evidence" value="ECO:0007669"/>
    <property type="project" value="TreeGrafter"/>
</dbReference>
<dbReference type="Pfam" id="PF01668">
    <property type="entry name" value="SmpB"/>
    <property type="match status" value="1"/>
</dbReference>
<dbReference type="HAMAP" id="MF_00023">
    <property type="entry name" value="SmpB"/>
    <property type="match status" value="1"/>
</dbReference>
<accession>A0A4D6YEB6</accession>
<keyword evidence="1 3" id="KW-0963">Cytoplasm</keyword>
<dbReference type="PANTHER" id="PTHR30308:SF2">
    <property type="entry name" value="SSRA-BINDING PROTEIN"/>
    <property type="match status" value="1"/>
</dbReference>
<proteinExistence type="inferred from homology"/>
<sequence>MINIKRYSSSNIAINKKAYYNFLIEETIESGLILQGWEVKSLRNSKVNIKNGYIIFNGNEVFLIGIYIQPIIQNTNYIINNKSNRNIKLLLHRKEIYYLYGKYKQLRYSLIALALYWKKSWCKLKIGIAKGKTNLDKRENKKKKEWMIQKQKIVRYF</sequence>
<evidence type="ECO:0000256" key="2">
    <source>
        <dbReference type="ARBA" id="ARBA00022884"/>
    </source>
</evidence>
<dbReference type="Gene3D" id="2.40.280.10">
    <property type="match status" value="1"/>
</dbReference>
<dbReference type="InterPro" id="IPR020081">
    <property type="entry name" value="SsrA-bd_prot_CS"/>
</dbReference>